<dbReference type="AlphaFoldDB" id="A0A6M8SKY2"/>
<evidence type="ECO:0000313" key="2">
    <source>
        <dbReference type="Proteomes" id="UP000504844"/>
    </source>
</evidence>
<dbReference type="Proteomes" id="UP000504844">
    <property type="component" value="Chromosome"/>
</dbReference>
<dbReference type="KEGG" id="dee:HQN60_03205"/>
<dbReference type="RefSeq" id="WP_173532320.1">
    <property type="nucleotide sequence ID" value="NZ_CP054143.1"/>
</dbReference>
<evidence type="ECO:0000313" key="1">
    <source>
        <dbReference type="EMBL" id="QKJ65812.1"/>
    </source>
</evidence>
<name>A0A6M8SKY2_9NEIS</name>
<sequence length="121" mass="13695">MSKTYRLQLSVSPVTCREADYTLGAIQRAWCTPSWANKQSLGHEILLLEVGHEAEIKLGESADWFVERIAAAIWQETGRFVRIAIDIAADEAADGQLIILDEAAYWRIMQSFRLSSPRFHS</sequence>
<organism evidence="1 2">
    <name type="scientific">Deefgea piscis</name>
    <dbReference type="NCBI Taxonomy" id="2739061"/>
    <lineage>
        <taxon>Bacteria</taxon>
        <taxon>Pseudomonadati</taxon>
        <taxon>Pseudomonadota</taxon>
        <taxon>Betaproteobacteria</taxon>
        <taxon>Neisseriales</taxon>
        <taxon>Chitinibacteraceae</taxon>
        <taxon>Deefgea</taxon>
    </lineage>
</organism>
<keyword evidence="2" id="KW-1185">Reference proteome</keyword>
<dbReference type="EMBL" id="CP054143">
    <property type="protein sequence ID" value="QKJ65812.1"/>
    <property type="molecule type" value="Genomic_DNA"/>
</dbReference>
<accession>A0A6M8SKY2</accession>
<reference evidence="1 2" key="1">
    <citation type="submission" date="2020-05" db="EMBL/GenBank/DDBJ databases">
        <title>Complete genome sequence of Deefgea sp. D17.</title>
        <authorList>
            <person name="Bae J.-W."/>
            <person name="Han J.E."/>
        </authorList>
    </citation>
    <scope>NUCLEOTIDE SEQUENCE [LARGE SCALE GENOMIC DNA]</scope>
    <source>
        <strain evidence="1 2">D17</strain>
    </source>
</reference>
<proteinExistence type="predicted"/>
<protein>
    <submittedName>
        <fullName evidence="1">Uncharacterized protein</fullName>
    </submittedName>
</protein>
<gene>
    <name evidence="1" type="ORF">HQN60_03205</name>
</gene>